<comment type="caution">
    <text evidence="2">The sequence shown here is derived from an EMBL/GenBank/DDBJ whole genome shotgun (WGS) entry which is preliminary data.</text>
</comment>
<reference evidence="2 3" key="1">
    <citation type="submission" date="2019-03" db="EMBL/GenBank/DDBJ databases">
        <authorList>
            <person name="Yang Y."/>
        </authorList>
    </citation>
    <scope>NUCLEOTIDE SEQUENCE [LARGE SCALE GENOMIC DNA]</scope>
    <source>
        <strain evidence="2 3">ASL-1</strain>
    </source>
</reference>
<name>A0A4Y8LJ72_9BACL</name>
<organism evidence="2 3">
    <name type="scientific">Jeotgalibacillus salarius</name>
    <dbReference type="NCBI Taxonomy" id="546023"/>
    <lineage>
        <taxon>Bacteria</taxon>
        <taxon>Bacillati</taxon>
        <taxon>Bacillota</taxon>
        <taxon>Bacilli</taxon>
        <taxon>Bacillales</taxon>
        <taxon>Caryophanaceae</taxon>
        <taxon>Jeotgalibacillus</taxon>
    </lineage>
</organism>
<dbReference type="EMBL" id="SORX01000002">
    <property type="protein sequence ID" value="TFE03046.1"/>
    <property type="molecule type" value="Genomic_DNA"/>
</dbReference>
<dbReference type="AlphaFoldDB" id="A0A4Y8LJ72"/>
<dbReference type="PANTHER" id="PTHR38440:SF1">
    <property type="entry name" value="UPF0398 PROTEIN SPR0331"/>
    <property type="match status" value="1"/>
</dbReference>
<dbReference type="OrthoDB" id="2301957at2"/>
<dbReference type="InterPro" id="IPR010697">
    <property type="entry name" value="YspA"/>
</dbReference>
<dbReference type="Proteomes" id="UP000297776">
    <property type="component" value="Unassembled WGS sequence"/>
</dbReference>
<keyword evidence="3" id="KW-1185">Reference proteome</keyword>
<dbReference type="SUPFAM" id="SSF102405">
    <property type="entry name" value="MCP/YpsA-like"/>
    <property type="match status" value="1"/>
</dbReference>
<dbReference type="Pfam" id="PF06908">
    <property type="entry name" value="YpsA"/>
    <property type="match status" value="1"/>
</dbReference>
<dbReference type="HAMAP" id="MF_01575">
    <property type="entry name" value="UPF0398"/>
    <property type="match status" value="1"/>
</dbReference>
<dbReference type="NCBIfam" id="NF010181">
    <property type="entry name" value="PRK13660.1"/>
    <property type="match status" value="1"/>
</dbReference>
<dbReference type="PANTHER" id="PTHR38440">
    <property type="entry name" value="UPF0398 PROTEIN YPSA"/>
    <property type="match status" value="1"/>
</dbReference>
<proteinExistence type="inferred from homology"/>
<protein>
    <recommendedName>
        <fullName evidence="1">UPF0398 protein E2626_04335</fullName>
    </recommendedName>
</protein>
<evidence type="ECO:0000313" key="3">
    <source>
        <dbReference type="Proteomes" id="UP000297776"/>
    </source>
</evidence>
<accession>A0A4Y8LJ72</accession>
<evidence type="ECO:0000313" key="2">
    <source>
        <dbReference type="EMBL" id="TFE03046.1"/>
    </source>
</evidence>
<evidence type="ECO:0000256" key="1">
    <source>
        <dbReference type="HAMAP-Rule" id="MF_01575"/>
    </source>
</evidence>
<dbReference type="RefSeq" id="WP_134380047.1">
    <property type="nucleotide sequence ID" value="NZ_SORX01000002.1"/>
</dbReference>
<dbReference type="Gene3D" id="3.40.50.450">
    <property type="match status" value="1"/>
</dbReference>
<comment type="similarity">
    <text evidence="1">Belongs to the UPF0398 family.</text>
</comment>
<dbReference type="PIRSF" id="PIRSF021290">
    <property type="entry name" value="DUF1273"/>
    <property type="match status" value="1"/>
</dbReference>
<sequence>MKTLVISGYKAHEIGIFKADDPAIRIIKKSIRQHIIPLIEEGLEWVIVSGSLGIEQWAAEEVIKLKADYPAIQLAIITPFLKQEEKWNEVNQEAYRNILGEADFVASVSNKPYTDPSQFKNRDDFLLNKADGLLAIYDEEKKASPSFFIKKAEQVQEKKRLELIRINFQDLQWIADEEALSDADPD</sequence>
<gene>
    <name evidence="2" type="ORF">E2626_04335</name>
</gene>